<dbReference type="Proteomes" id="UP000324325">
    <property type="component" value="Unassembled WGS sequence"/>
</dbReference>
<protein>
    <submittedName>
        <fullName evidence="1">Uncharacterized protein</fullName>
    </submittedName>
</protein>
<organism evidence="1 2">
    <name type="scientific">Agathobacter rectalis</name>
    <dbReference type="NCBI Taxonomy" id="39491"/>
    <lineage>
        <taxon>Bacteria</taxon>
        <taxon>Bacillati</taxon>
        <taxon>Bacillota</taxon>
        <taxon>Clostridia</taxon>
        <taxon>Lachnospirales</taxon>
        <taxon>Lachnospiraceae</taxon>
        <taxon>Agathobacter</taxon>
    </lineage>
</organism>
<reference evidence="1 2" key="1">
    <citation type="submission" date="2019-08" db="EMBL/GenBank/DDBJ databases">
        <authorList>
            <person name="Duncan S."/>
            <person name="Walker A."/>
        </authorList>
    </citation>
    <scope>NUCLEOTIDE SEQUENCE [LARGE SCALE GENOMIC DNA]</scope>
    <source>
        <strain evidence="1 2">L2-21</strain>
    </source>
</reference>
<reference evidence="1 2" key="2">
    <citation type="submission" date="2019-09" db="EMBL/GenBank/DDBJ databases">
        <title>Strain-level analysis of Eubacterium rectale using genomes from metagenomes.</title>
        <authorList>
            <person name="Karcher N."/>
            <person name="Segata N."/>
        </authorList>
    </citation>
    <scope>NUCLEOTIDE SEQUENCE [LARGE SCALE GENOMIC DNA]</scope>
    <source>
        <strain evidence="1 2">L2-21</strain>
    </source>
</reference>
<proteinExistence type="predicted"/>
<dbReference type="AlphaFoldDB" id="A0A5S4VPD6"/>
<dbReference type="RefSeq" id="WP_148884697.1">
    <property type="nucleotide sequence ID" value="NZ_VSTG01000001.1"/>
</dbReference>
<name>A0A5S4VPD6_9FIRM</name>
<dbReference type="EMBL" id="VSTG01000001">
    <property type="protein sequence ID" value="TYL60109.1"/>
    <property type="molecule type" value="Genomic_DNA"/>
</dbReference>
<evidence type="ECO:0000313" key="1">
    <source>
        <dbReference type="EMBL" id="TYL60109.1"/>
    </source>
</evidence>
<sequence length="60" mass="6883">MKILAVIGAFAIMILFAFVCGAIIAQQTDDEKIREDLEQEEWLSKLKSRKEKKNDTGRKN</sequence>
<comment type="caution">
    <text evidence="1">The sequence shown here is derived from an EMBL/GenBank/DDBJ whole genome shotgun (WGS) entry which is preliminary data.</text>
</comment>
<gene>
    <name evidence="1" type="ORF">FYL37_00455</name>
</gene>
<evidence type="ECO:0000313" key="2">
    <source>
        <dbReference type="Proteomes" id="UP000324325"/>
    </source>
</evidence>
<accession>A0A5S4VPD6</accession>